<evidence type="ECO:0000313" key="2">
    <source>
        <dbReference type="EMBL" id="EHK65956.1"/>
    </source>
</evidence>
<dbReference type="GO" id="GO:0004527">
    <property type="term" value="F:exonuclease activity"/>
    <property type="evidence" value="ECO:0007669"/>
    <property type="project" value="UniProtKB-KW"/>
</dbReference>
<dbReference type="Pfam" id="PF09588">
    <property type="entry name" value="YqaJ"/>
    <property type="match status" value="1"/>
</dbReference>
<dbReference type="InterPro" id="IPR019080">
    <property type="entry name" value="YqaJ_viral_recombinase"/>
</dbReference>
<dbReference type="eggNOG" id="ENOG503036R">
    <property type="taxonomic scope" value="Bacteria"/>
</dbReference>
<dbReference type="InterPro" id="IPR011604">
    <property type="entry name" value="PDDEXK-like_dom_sf"/>
</dbReference>
<dbReference type="InterPro" id="IPR011335">
    <property type="entry name" value="Restrct_endonuc-II-like"/>
</dbReference>
<dbReference type="OrthoDB" id="1245848at2"/>
<evidence type="ECO:0000313" key="3">
    <source>
        <dbReference type="Proteomes" id="UP000003113"/>
    </source>
</evidence>
<organism evidence="2 3">
    <name type="scientific">Achromobacter arsenitoxydans SY8</name>
    <dbReference type="NCBI Taxonomy" id="477184"/>
    <lineage>
        <taxon>Bacteria</taxon>
        <taxon>Pseudomonadati</taxon>
        <taxon>Pseudomonadota</taxon>
        <taxon>Betaproteobacteria</taxon>
        <taxon>Burkholderiales</taxon>
        <taxon>Alcaligenaceae</taxon>
        <taxon>Achromobacter</taxon>
    </lineage>
</organism>
<feature type="domain" description="YqaJ viral recombinase" evidence="1">
    <location>
        <begin position="11"/>
        <end position="153"/>
    </location>
</feature>
<name>H0F742_9BURK</name>
<dbReference type="Gene3D" id="3.90.320.10">
    <property type="match status" value="1"/>
</dbReference>
<dbReference type="PANTHER" id="PTHR46609">
    <property type="entry name" value="EXONUCLEASE, PHAGE-TYPE/RECB, C-TERMINAL DOMAIN-CONTAINING PROTEIN"/>
    <property type="match status" value="1"/>
</dbReference>
<dbReference type="Proteomes" id="UP000003113">
    <property type="component" value="Unassembled WGS sequence"/>
</dbReference>
<dbReference type="EMBL" id="AGUF01000046">
    <property type="protein sequence ID" value="EHK65956.1"/>
    <property type="molecule type" value="Genomic_DNA"/>
</dbReference>
<dbReference type="InterPro" id="IPR051703">
    <property type="entry name" value="NF-kappa-B_Signaling_Reg"/>
</dbReference>
<comment type="caution">
    <text evidence="2">The sequence shown here is derived from an EMBL/GenBank/DDBJ whole genome shotgun (WGS) entry which is preliminary data.</text>
</comment>
<dbReference type="AlphaFoldDB" id="H0F742"/>
<sequence>MNAPAEQRTEQWQMDRAGKLTASVFADIIGQTKAGKPTAERAKLMRLKAFERLAGIPKHEVGARSLSWGKDLELAATEAYEVDTGNIVETTGFVLHPQHDFIGCSPDGLVSSDGGIEMKCPHDEQVHVQTWLEGMPDDHIPQVQGCMLVTGRQWWDFISYDPRQAPALRLYVQRIPRDEAYIKFLLTALLQFEAELRAMVDTLRRKAA</sequence>
<accession>H0F742</accession>
<dbReference type="SUPFAM" id="SSF52980">
    <property type="entry name" value="Restriction endonuclease-like"/>
    <property type="match status" value="1"/>
</dbReference>
<proteinExistence type="predicted"/>
<reference evidence="2 3" key="1">
    <citation type="journal article" date="2012" name="J. Bacteriol.">
        <title>Genome sequence of the highly efficient arsenite-oxidizing bacterium Achromobacter arsenitoxydans SY8.</title>
        <authorList>
            <person name="Li X."/>
            <person name="Hu Y."/>
            <person name="Gong J."/>
            <person name="Lin Y."/>
            <person name="Johnstone L."/>
            <person name="Rensing C."/>
            <person name="Wang G."/>
        </authorList>
    </citation>
    <scope>NUCLEOTIDE SEQUENCE [LARGE SCALE GENOMIC DNA]</scope>
    <source>
        <strain evidence="2 3">SY8</strain>
    </source>
</reference>
<protein>
    <submittedName>
        <fullName evidence="2">Phage exonuclease</fullName>
    </submittedName>
</protein>
<gene>
    <name evidence="2" type="ORF">KYC_12543</name>
</gene>
<keyword evidence="2" id="KW-0269">Exonuclease</keyword>
<dbReference type="PATRIC" id="fig|477184.5.peg.2488"/>
<dbReference type="STRING" id="477184.KYC_12543"/>
<keyword evidence="3" id="KW-1185">Reference proteome</keyword>
<dbReference type="RefSeq" id="WP_008162583.1">
    <property type="nucleotide sequence ID" value="NZ_AGUF01000046.1"/>
</dbReference>
<keyword evidence="2" id="KW-0540">Nuclease</keyword>
<keyword evidence="2" id="KW-0378">Hydrolase</keyword>
<dbReference type="PANTHER" id="PTHR46609:SF6">
    <property type="entry name" value="EXONUCLEASE, PHAGE-TYPE_RECB, C-TERMINAL DOMAIN-CONTAINING PROTEIN-RELATED"/>
    <property type="match status" value="1"/>
</dbReference>
<dbReference type="CDD" id="cd22343">
    <property type="entry name" value="PDDEXK_lambda_exonuclease-like"/>
    <property type="match status" value="1"/>
</dbReference>
<evidence type="ECO:0000259" key="1">
    <source>
        <dbReference type="Pfam" id="PF09588"/>
    </source>
</evidence>